<evidence type="ECO:0000313" key="2">
    <source>
        <dbReference type="EMBL" id="KIY66700.1"/>
    </source>
</evidence>
<feature type="region of interest" description="Disordered" evidence="1">
    <location>
        <begin position="1"/>
        <end position="64"/>
    </location>
</feature>
<name>A0A0D7B918_9AGAR</name>
<protein>
    <submittedName>
        <fullName evidence="2">Uncharacterized protein</fullName>
    </submittedName>
</protein>
<dbReference type="Proteomes" id="UP000054007">
    <property type="component" value="Unassembled WGS sequence"/>
</dbReference>
<dbReference type="STRING" id="1314674.A0A0D7B918"/>
<organism evidence="2 3">
    <name type="scientific">Cylindrobasidium torrendii FP15055 ss-10</name>
    <dbReference type="NCBI Taxonomy" id="1314674"/>
    <lineage>
        <taxon>Eukaryota</taxon>
        <taxon>Fungi</taxon>
        <taxon>Dikarya</taxon>
        <taxon>Basidiomycota</taxon>
        <taxon>Agaricomycotina</taxon>
        <taxon>Agaricomycetes</taxon>
        <taxon>Agaricomycetidae</taxon>
        <taxon>Agaricales</taxon>
        <taxon>Marasmiineae</taxon>
        <taxon>Physalacriaceae</taxon>
        <taxon>Cylindrobasidium</taxon>
    </lineage>
</organism>
<reference evidence="2 3" key="1">
    <citation type="journal article" date="2015" name="Fungal Genet. Biol.">
        <title>Evolution of novel wood decay mechanisms in Agaricales revealed by the genome sequences of Fistulina hepatica and Cylindrobasidium torrendii.</title>
        <authorList>
            <person name="Floudas D."/>
            <person name="Held B.W."/>
            <person name="Riley R."/>
            <person name="Nagy L.G."/>
            <person name="Koehler G."/>
            <person name="Ransdell A.S."/>
            <person name="Younus H."/>
            <person name="Chow J."/>
            <person name="Chiniquy J."/>
            <person name="Lipzen A."/>
            <person name="Tritt A."/>
            <person name="Sun H."/>
            <person name="Haridas S."/>
            <person name="LaButti K."/>
            <person name="Ohm R.A."/>
            <person name="Kues U."/>
            <person name="Blanchette R.A."/>
            <person name="Grigoriev I.V."/>
            <person name="Minto R.E."/>
            <person name="Hibbett D.S."/>
        </authorList>
    </citation>
    <scope>NUCLEOTIDE SEQUENCE [LARGE SCALE GENOMIC DNA]</scope>
    <source>
        <strain evidence="2 3">FP15055 ss-10</strain>
    </source>
</reference>
<dbReference type="OrthoDB" id="2803656at2759"/>
<feature type="compositionally biased region" description="Polar residues" evidence="1">
    <location>
        <begin position="21"/>
        <end position="37"/>
    </location>
</feature>
<evidence type="ECO:0000256" key="1">
    <source>
        <dbReference type="SAM" id="MobiDB-lite"/>
    </source>
</evidence>
<gene>
    <name evidence="2" type="ORF">CYLTODRAFT_455123</name>
</gene>
<dbReference type="EMBL" id="KN880546">
    <property type="protein sequence ID" value="KIY66700.1"/>
    <property type="molecule type" value="Genomic_DNA"/>
</dbReference>
<proteinExistence type="predicted"/>
<sequence>MDSRDDSLSEQTTALHLDDNGPSNGTAYPWTQMTSTLEECFKKSDGSVQNDTKPPNVPPEEQDETEDLLTLLNGLSPKNFTKDAPRVMQSFRAHGDACSAAESEALKLAAQDSPDFASVLDTMLIRLGPLKSEAQALKNSISRLISVDPFASYDEGNSESTVARATVTPLFGSCIPTLDARLSNLDLAAMLVDGAKEQLALDAHLAGMEGQDESDEEETGPV</sequence>
<evidence type="ECO:0000313" key="3">
    <source>
        <dbReference type="Proteomes" id="UP000054007"/>
    </source>
</evidence>
<keyword evidence="3" id="KW-1185">Reference proteome</keyword>
<accession>A0A0D7B918</accession>
<dbReference type="AlphaFoldDB" id="A0A0D7B918"/>